<dbReference type="Gene3D" id="3.30.1840.10">
    <property type="entry name" value="Polyphosphate kinase middle domain"/>
    <property type="match status" value="1"/>
</dbReference>
<dbReference type="AlphaFoldDB" id="A0A9D7SQE6"/>
<evidence type="ECO:0000256" key="5">
    <source>
        <dbReference type="ARBA" id="ARBA00022840"/>
    </source>
</evidence>
<dbReference type="InterPro" id="IPR025198">
    <property type="entry name" value="PPK_N_dom"/>
</dbReference>
<keyword evidence="3 6" id="KW-0547">Nucleotide-binding</keyword>
<dbReference type="Gene3D" id="1.20.58.310">
    <property type="entry name" value="Polyphosphate kinase N-terminal domain"/>
    <property type="match status" value="1"/>
</dbReference>
<feature type="binding site" evidence="6">
    <location>
        <position position="408"/>
    </location>
    <ligand>
        <name>Mg(2+)</name>
        <dbReference type="ChEBI" id="CHEBI:18420"/>
    </ligand>
</feature>
<feature type="domain" description="Polyphosphate kinase middle" evidence="8">
    <location>
        <begin position="126"/>
        <end position="308"/>
    </location>
</feature>
<dbReference type="SUPFAM" id="SSF56024">
    <property type="entry name" value="Phospholipase D/nuclease"/>
    <property type="match status" value="2"/>
</dbReference>
<evidence type="ECO:0000259" key="11">
    <source>
        <dbReference type="Pfam" id="PF17941"/>
    </source>
</evidence>
<dbReference type="HAMAP" id="MF_00347">
    <property type="entry name" value="Polyphosphate_kinase"/>
    <property type="match status" value="1"/>
</dbReference>
<keyword evidence="4 6" id="KW-0418">Kinase</keyword>
<evidence type="ECO:0000256" key="2">
    <source>
        <dbReference type="ARBA" id="ARBA00022679"/>
    </source>
</evidence>
<feature type="binding site" evidence="6">
    <location>
        <position position="471"/>
    </location>
    <ligand>
        <name>ATP</name>
        <dbReference type="ChEBI" id="CHEBI:30616"/>
    </ligand>
</feature>
<evidence type="ECO:0000256" key="7">
    <source>
        <dbReference type="RuleBase" id="RU003800"/>
    </source>
</evidence>
<keyword evidence="2 6" id="KW-0808">Transferase</keyword>
<evidence type="ECO:0000256" key="1">
    <source>
        <dbReference type="ARBA" id="ARBA00022553"/>
    </source>
</evidence>
<dbReference type="SUPFAM" id="SSF143724">
    <property type="entry name" value="PHP14-like"/>
    <property type="match status" value="1"/>
</dbReference>
<dbReference type="Pfam" id="PF13090">
    <property type="entry name" value="PP_kinase_C"/>
    <property type="match status" value="1"/>
</dbReference>
<protein>
    <recommendedName>
        <fullName evidence="6 7">Polyphosphate kinase</fullName>
        <ecNumber evidence="6 7">2.7.4.1</ecNumber>
    </recommendedName>
    <alternativeName>
        <fullName evidence="6">ATP-polyphosphate phosphotransferase</fullName>
    </alternativeName>
    <alternativeName>
        <fullName evidence="6">Polyphosphoric acid kinase</fullName>
    </alternativeName>
</protein>
<feature type="domain" description="Polyphosphate kinase C-terminal" evidence="11">
    <location>
        <begin position="334"/>
        <end position="497"/>
    </location>
</feature>
<feature type="binding site" evidence="6">
    <location>
        <position position="568"/>
    </location>
    <ligand>
        <name>ATP</name>
        <dbReference type="ChEBI" id="CHEBI:30616"/>
    </ligand>
</feature>
<dbReference type="InterPro" id="IPR036832">
    <property type="entry name" value="PPK_N_dom_sf"/>
</dbReference>
<comment type="function">
    <text evidence="6 7">Catalyzes the reversible transfer of the terminal phosphate of ATP to form a long-chain polyphosphate (polyP).</text>
</comment>
<keyword evidence="6" id="KW-0460">Magnesium</keyword>
<feature type="binding site" evidence="6">
    <location>
        <position position="378"/>
    </location>
    <ligand>
        <name>Mg(2+)</name>
        <dbReference type="ChEBI" id="CHEBI:18420"/>
    </ligand>
</feature>
<name>A0A9D7SQE6_9BACT</name>
<evidence type="ECO:0000313" key="13">
    <source>
        <dbReference type="Proteomes" id="UP000808337"/>
    </source>
</evidence>
<sequence length="699" mass="81344">MAKDNTLKSSRFIHRDISWLDFNYRVLQEAKDPNVPLFERLKFLAIYSSNLDEFFRVRVANHRNLLRVGKKTMRQLDYDPEAVLLNIQKVVSEHAEEFSLIFMEQIVPELKRHDIHLVLREDLTQEQEAFVDTFFQDNLLPFVQPVLLVKEKIRPFLNNAALYLAIAMKDKDDQSNQHHYGIIKIPSDHLPRFIELPTNKPGHELIMLDDIVRHSVMWLFPGYQILDTYSIKLTRDGELYIDDEYQGDLVKKIKSSLAKRDVGPASRLVYDKTIPTSFLHYLMDVLGVEKLGLFPEGRYHNNFDFFNFPSYGKTHLKDQPLPPMDYAQFAGVESIFEPIRSSDHLIHIPYHKYEPVIQFFEHAARDPNVTHIKIVQYRVAPNSRIMDALINAVKSGKQVYAFIEVKARFDEEANLRWGEQLERAGIIVRYSFPGLKVHSKIALVRRIEKDGPQLYSYLSTGNFHEVTAKIYSDLGLFTADPRITNEIARIFSFLETVKLPNEDFKHLLVGQFNLRKALTQLIEFEMAEAIAGREASIRLKLNSLQDEEMIEKLYEASDAGVKIELNIRGICSLVAGKKHLSQNINAFSIVDRFLEHSRVFIFHHGGNEVIYLSSADWMERNLSFRIETSFPIFDPRLIAEIKDILNIQSSDNVKSRSLNYNHINEYNRHGSDLAVRSQHETYYYLRRKNDEALKLMNPE</sequence>
<dbReference type="Proteomes" id="UP000808337">
    <property type="component" value="Unassembled WGS sequence"/>
</dbReference>
<evidence type="ECO:0000256" key="3">
    <source>
        <dbReference type="ARBA" id="ARBA00022741"/>
    </source>
</evidence>
<evidence type="ECO:0000259" key="8">
    <source>
        <dbReference type="Pfam" id="PF02503"/>
    </source>
</evidence>
<dbReference type="InterPro" id="IPR041108">
    <property type="entry name" value="PP_kinase_C_1"/>
</dbReference>
<comment type="cofactor">
    <cofactor evidence="6">
        <name>Mg(2+)</name>
        <dbReference type="ChEBI" id="CHEBI:18420"/>
    </cofactor>
</comment>
<keyword evidence="5 6" id="KW-0067">ATP-binding</keyword>
<organism evidence="12 13">
    <name type="scientific">Candidatus Opimibacter skivensis</name>
    <dbReference type="NCBI Taxonomy" id="2982028"/>
    <lineage>
        <taxon>Bacteria</taxon>
        <taxon>Pseudomonadati</taxon>
        <taxon>Bacteroidota</taxon>
        <taxon>Saprospiria</taxon>
        <taxon>Saprospirales</taxon>
        <taxon>Saprospiraceae</taxon>
        <taxon>Candidatus Opimibacter</taxon>
    </lineage>
</organism>
<feature type="domain" description="Polyphosphate kinase N-terminal" evidence="9">
    <location>
        <begin position="12"/>
        <end position="118"/>
    </location>
</feature>
<dbReference type="EC" id="2.7.4.1" evidence="6 7"/>
<reference evidence="12 13" key="1">
    <citation type="submission" date="2020-10" db="EMBL/GenBank/DDBJ databases">
        <title>Connecting structure to function with the recovery of over 1000 high-quality activated sludge metagenome-assembled genomes encoding full-length rRNA genes using long-read sequencing.</title>
        <authorList>
            <person name="Singleton C.M."/>
            <person name="Petriglieri F."/>
            <person name="Kristensen J.M."/>
            <person name="Kirkegaard R.H."/>
            <person name="Michaelsen T.Y."/>
            <person name="Andersen M.H."/>
            <person name="Karst S.M."/>
            <person name="Dueholm M.S."/>
            <person name="Nielsen P.H."/>
            <person name="Albertsen M."/>
        </authorList>
    </citation>
    <scope>NUCLEOTIDE SEQUENCE [LARGE SCALE GENOMIC DNA]</scope>
    <source>
        <strain evidence="12">Ribe_18-Q3-R11-54_MAXAC.273</strain>
    </source>
</reference>
<dbReference type="GO" id="GO:0009358">
    <property type="term" value="C:polyphosphate kinase complex"/>
    <property type="evidence" value="ECO:0007669"/>
    <property type="project" value="InterPro"/>
</dbReference>
<evidence type="ECO:0000259" key="10">
    <source>
        <dbReference type="Pfam" id="PF13090"/>
    </source>
</evidence>
<dbReference type="PIRSF" id="PIRSF015589">
    <property type="entry name" value="PP_kinase"/>
    <property type="match status" value="1"/>
</dbReference>
<dbReference type="Gene3D" id="3.30.870.10">
    <property type="entry name" value="Endonuclease Chain A"/>
    <property type="match status" value="2"/>
</dbReference>
<dbReference type="GO" id="GO:0008976">
    <property type="term" value="F:polyphosphate kinase activity"/>
    <property type="evidence" value="ECO:0007669"/>
    <property type="project" value="UniProtKB-UniRule"/>
</dbReference>
<comment type="caution">
    <text evidence="12">The sequence shown here is derived from an EMBL/GenBank/DDBJ whole genome shotgun (WGS) entry which is preliminary data.</text>
</comment>
<dbReference type="PANTHER" id="PTHR30218">
    <property type="entry name" value="POLYPHOSPHATE KINASE"/>
    <property type="match status" value="1"/>
</dbReference>
<accession>A0A9D7SQE6</accession>
<dbReference type="Pfam" id="PF02503">
    <property type="entry name" value="PP_kinase"/>
    <property type="match status" value="1"/>
</dbReference>
<keyword evidence="6" id="KW-0479">Metal-binding</keyword>
<feature type="binding site" evidence="6">
    <location>
        <position position="50"/>
    </location>
    <ligand>
        <name>ATP</name>
        <dbReference type="ChEBI" id="CHEBI:30616"/>
    </ligand>
</feature>
<dbReference type="NCBIfam" id="TIGR03705">
    <property type="entry name" value="poly_P_kin"/>
    <property type="match status" value="1"/>
</dbReference>
<dbReference type="InterPro" id="IPR003414">
    <property type="entry name" value="PP_kinase"/>
</dbReference>
<feature type="domain" description="Polyphosphate kinase C-terminal" evidence="10">
    <location>
        <begin position="507"/>
        <end position="678"/>
    </location>
</feature>
<dbReference type="SUPFAM" id="SSF140356">
    <property type="entry name" value="PPK N-terminal domain-like"/>
    <property type="match status" value="1"/>
</dbReference>
<gene>
    <name evidence="12" type="primary">ppk1</name>
    <name evidence="6" type="synonym">ppk</name>
    <name evidence="12" type="ORF">IPP15_01935</name>
</gene>
<dbReference type="InterPro" id="IPR036830">
    <property type="entry name" value="PP_kinase_middle_dom_sf"/>
</dbReference>
<keyword evidence="1 6" id="KW-0597">Phosphoprotein</keyword>
<evidence type="ECO:0000313" key="12">
    <source>
        <dbReference type="EMBL" id="MBK9981183.1"/>
    </source>
</evidence>
<dbReference type="PANTHER" id="PTHR30218:SF0">
    <property type="entry name" value="POLYPHOSPHATE KINASE"/>
    <property type="match status" value="1"/>
</dbReference>
<dbReference type="GO" id="GO:0046872">
    <property type="term" value="F:metal ion binding"/>
    <property type="evidence" value="ECO:0007669"/>
    <property type="project" value="UniProtKB-KW"/>
</dbReference>
<dbReference type="GO" id="GO:0005524">
    <property type="term" value="F:ATP binding"/>
    <property type="evidence" value="ECO:0007669"/>
    <property type="project" value="UniProtKB-KW"/>
</dbReference>
<evidence type="ECO:0000256" key="6">
    <source>
        <dbReference type="HAMAP-Rule" id="MF_00347"/>
    </source>
</evidence>
<dbReference type="InterPro" id="IPR025200">
    <property type="entry name" value="PPK_C_dom2"/>
</dbReference>
<dbReference type="Pfam" id="PF13089">
    <property type="entry name" value="PP_kinase_N"/>
    <property type="match status" value="1"/>
</dbReference>
<dbReference type="NCBIfam" id="NF003917">
    <property type="entry name" value="PRK05443.1-1"/>
    <property type="match status" value="1"/>
</dbReference>
<evidence type="ECO:0000259" key="9">
    <source>
        <dbReference type="Pfam" id="PF13089"/>
    </source>
</evidence>
<comment type="PTM">
    <text evidence="6 7">An intermediate of this reaction is the autophosphorylated ppk in which a phosphate is covalently linked to a histidine residue through a N-P bond.</text>
</comment>
<evidence type="ECO:0000256" key="4">
    <source>
        <dbReference type="ARBA" id="ARBA00022777"/>
    </source>
</evidence>
<dbReference type="EMBL" id="JADKGY010000001">
    <property type="protein sequence ID" value="MBK9981183.1"/>
    <property type="molecule type" value="Genomic_DNA"/>
</dbReference>
<comment type="catalytic activity">
    <reaction evidence="6 7">
        <text>[phosphate](n) + ATP = [phosphate](n+1) + ADP</text>
        <dbReference type="Rhea" id="RHEA:19573"/>
        <dbReference type="Rhea" id="RHEA-COMP:9859"/>
        <dbReference type="Rhea" id="RHEA-COMP:14280"/>
        <dbReference type="ChEBI" id="CHEBI:16838"/>
        <dbReference type="ChEBI" id="CHEBI:30616"/>
        <dbReference type="ChEBI" id="CHEBI:456216"/>
        <dbReference type="EC" id="2.7.4.1"/>
    </reaction>
</comment>
<dbReference type="GO" id="GO:0006799">
    <property type="term" value="P:polyphosphate biosynthetic process"/>
    <property type="evidence" value="ECO:0007669"/>
    <property type="project" value="UniProtKB-UniRule"/>
</dbReference>
<comment type="similarity">
    <text evidence="6 7">Belongs to the polyphosphate kinase 1 (PPK1) family.</text>
</comment>
<dbReference type="InterPro" id="IPR024953">
    <property type="entry name" value="PP_kinase_middle"/>
</dbReference>
<feature type="active site" description="Phosphohistidine intermediate" evidence="6">
    <location>
        <position position="438"/>
    </location>
</feature>
<feature type="binding site" evidence="6">
    <location>
        <position position="596"/>
    </location>
    <ligand>
        <name>ATP</name>
        <dbReference type="ChEBI" id="CHEBI:30616"/>
    </ligand>
</feature>
<dbReference type="Pfam" id="PF17941">
    <property type="entry name" value="PP_kinase_C_1"/>
    <property type="match status" value="1"/>
</dbReference>
<proteinExistence type="inferred from homology"/>